<dbReference type="GeneID" id="36292297"/>
<organism evidence="2">
    <name type="scientific">Pseudogymnoascus destructans</name>
    <dbReference type="NCBI Taxonomy" id="655981"/>
    <lineage>
        <taxon>Eukaryota</taxon>
        <taxon>Fungi</taxon>
        <taxon>Dikarya</taxon>
        <taxon>Ascomycota</taxon>
        <taxon>Pezizomycotina</taxon>
        <taxon>Leotiomycetes</taxon>
        <taxon>Thelebolales</taxon>
        <taxon>Thelebolaceae</taxon>
        <taxon>Pseudogymnoascus</taxon>
    </lineage>
</organism>
<evidence type="ECO:0000313" key="2">
    <source>
        <dbReference type="EMBL" id="OAF54510.1"/>
    </source>
</evidence>
<dbReference type="OrthoDB" id="72441at2759"/>
<accession>A0A176ZYW2</accession>
<sequence length="511" mass="57249">MTTLFNAVSHASSRRPIALRDEDYDHEIHLVDQTNLSRVGSRSFEIPRSDDESSVTPQTSQTLLSRRHSFDHGKRSSRIRSGIEHKRWRKKWTEERAGERAGQLITDDDTSLDVTPTKSTGVRVIVSGGDGENSRSGRSKHKAVLPVTIDRSPTTCTPESAIDVLYENERGGFLCGHPLFSFRALGMFDAAPWTNIAFKPSATNIKNAQVPDPGWAWAWADWVVNHDPDNEILDDEGWEYSFMFSKRCSWHGPTWYNSFVRRRAWIRKRVRMHHETDTEDPHRLTAEHFAVHPDTLSTASASVSRRSSRREMVQGKAEEIKDIEQVLAALKACRIDREKSEVVEAFVKGGKADLKDLAGRMHDVMGMFIFQASRRTLLAHLTTALDETSKEQKKVEEKGKAASSEDDKRKERLNHLLKAVEAADGEVKRLEYWSDIKGVTEEGMAKGAVDEEQGWDPAWTGLDTSAPRDVIKEAQMPGVDKGPAKRAVETAGGKPAVAEKKGKGKESGETP</sequence>
<feature type="region of interest" description="Disordered" evidence="1">
    <location>
        <begin position="447"/>
        <end position="511"/>
    </location>
</feature>
<feature type="compositionally biased region" description="Basic and acidic residues" evidence="1">
    <location>
        <begin position="497"/>
        <end position="511"/>
    </location>
</feature>
<dbReference type="Proteomes" id="UP000077154">
    <property type="component" value="Unassembled WGS sequence"/>
</dbReference>
<feature type="compositionally biased region" description="Polar residues" evidence="1">
    <location>
        <begin position="54"/>
        <end position="64"/>
    </location>
</feature>
<dbReference type="EMBL" id="KV441420">
    <property type="protein sequence ID" value="OAF54510.1"/>
    <property type="molecule type" value="Genomic_DNA"/>
</dbReference>
<dbReference type="VEuPathDB" id="FungiDB:GMDG_06551"/>
<protein>
    <recommendedName>
        <fullName evidence="3">Peroxin/Ferlin domain-containing protein</fullName>
    </recommendedName>
</protein>
<evidence type="ECO:0000256" key="1">
    <source>
        <dbReference type="SAM" id="MobiDB-lite"/>
    </source>
</evidence>
<feature type="region of interest" description="Disordered" evidence="1">
    <location>
        <begin position="42"/>
        <end position="80"/>
    </location>
</feature>
<feature type="compositionally biased region" description="Basic and acidic residues" evidence="1">
    <location>
        <begin position="387"/>
        <end position="409"/>
    </location>
</feature>
<feature type="region of interest" description="Disordered" evidence="1">
    <location>
        <begin position="386"/>
        <end position="409"/>
    </location>
</feature>
<gene>
    <name evidence="2" type="ORF">VC83_09261</name>
</gene>
<evidence type="ECO:0008006" key="3">
    <source>
        <dbReference type="Google" id="ProtNLM"/>
    </source>
</evidence>
<name>A0A176ZYW2_9PEZI</name>
<dbReference type="AlphaFoldDB" id="A0A176ZYW2"/>
<proteinExistence type="predicted"/>
<dbReference type="RefSeq" id="XP_024319814.1">
    <property type="nucleotide sequence ID" value="XM_024472705.1"/>
</dbReference>
<dbReference type="eggNOG" id="ENOG502S2MG">
    <property type="taxonomic scope" value="Eukaryota"/>
</dbReference>
<reference evidence="2" key="1">
    <citation type="submission" date="2016-03" db="EMBL/GenBank/DDBJ databases">
        <title>Updated assembly of Pseudogymnoascus destructans, the fungus causing white-nose syndrome of bats.</title>
        <authorList>
            <person name="Palmer J.M."/>
            <person name="Drees K.P."/>
            <person name="Foster J.T."/>
            <person name="Lindner D.L."/>
        </authorList>
    </citation>
    <scope>NUCLEOTIDE SEQUENCE [LARGE SCALE GENOMIC DNA]</scope>
    <source>
        <strain evidence="2">20631-21</strain>
    </source>
</reference>